<protein>
    <recommendedName>
        <fullName evidence="4">HTH marR-type domain-containing protein</fullName>
    </recommendedName>
</protein>
<dbReference type="InterPro" id="IPR000835">
    <property type="entry name" value="HTH_MarR-typ"/>
</dbReference>
<keyword evidence="3" id="KW-0804">Transcription</keyword>
<dbReference type="SMART" id="SM00347">
    <property type="entry name" value="HTH_MARR"/>
    <property type="match status" value="1"/>
</dbReference>
<organism evidence="5 6">
    <name type="scientific">Salipaludibacillus neizhouensis</name>
    <dbReference type="NCBI Taxonomy" id="885475"/>
    <lineage>
        <taxon>Bacteria</taxon>
        <taxon>Bacillati</taxon>
        <taxon>Bacillota</taxon>
        <taxon>Bacilli</taxon>
        <taxon>Bacillales</taxon>
        <taxon>Bacillaceae</taxon>
    </lineage>
</organism>
<dbReference type="GO" id="GO:0003677">
    <property type="term" value="F:DNA binding"/>
    <property type="evidence" value="ECO:0007669"/>
    <property type="project" value="UniProtKB-KW"/>
</dbReference>
<dbReference type="Proteomes" id="UP000281498">
    <property type="component" value="Unassembled WGS sequence"/>
</dbReference>
<comment type="caution">
    <text evidence="5">The sequence shown here is derived from an EMBL/GenBank/DDBJ whole genome shotgun (WGS) entry which is preliminary data.</text>
</comment>
<keyword evidence="2" id="KW-0238">DNA-binding</keyword>
<dbReference type="InterPro" id="IPR036390">
    <property type="entry name" value="WH_DNA-bd_sf"/>
</dbReference>
<dbReference type="Pfam" id="PF01047">
    <property type="entry name" value="MarR"/>
    <property type="match status" value="1"/>
</dbReference>
<dbReference type="SUPFAM" id="SSF46785">
    <property type="entry name" value="Winged helix' DNA-binding domain"/>
    <property type="match status" value="1"/>
</dbReference>
<dbReference type="Gene3D" id="1.10.10.10">
    <property type="entry name" value="Winged helix-like DNA-binding domain superfamily/Winged helix DNA-binding domain"/>
    <property type="match status" value="1"/>
</dbReference>
<evidence type="ECO:0000256" key="1">
    <source>
        <dbReference type="ARBA" id="ARBA00023015"/>
    </source>
</evidence>
<evidence type="ECO:0000256" key="2">
    <source>
        <dbReference type="ARBA" id="ARBA00023125"/>
    </source>
</evidence>
<sequence length="155" mass="18101">MERQKIIKELEDVVLDITLFLRHEIGSEINCEIGKSVINLSHNQQMILFLIEKKDIKHVKDLASYLSISPSAVSQIIAKFEQQDIVIREIQLSNRRTTLIKIGPKGREILNEMDAIKSNVFVKYLSKMEEEDLLSFKKSFHKFLNIIVEHKEEHE</sequence>
<dbReference type="PROSITE" id="PS50995">
    <property type="entry name" value="HTH_MARR_2"/>
    <property type="match status" value="1"/>
</dbReference>
<dbReference type="RefSeq" id="WP_110937414.1">
    <property type="nucleotide sequence ID" value="NZ_KZ614146.1"/>
</dbReference>
<evidence type="ECO:0000313" key="6">
    <source>
        <dbReference type="Proteomes" id="UP000281498"/>
    </source>
</evidence>
<proteinExistence type="predicted"/>
<dbReference type="PANTHER" id="PTHR42756:SF1">
    <property type="entry name" value="TRANSCRIPTIONAL REPRESSOR OF EMRAB OPERON"/>
    <property type="match status" value="1"/>
</dbReference>
<gene>
    <name evidence="5" type="ORF">CR203_11330</name>
</gene>
<dbReference type="GO" id="GO:0003700">
    <property type="term" value="F:DNA-binding transcription factor activity"/>
    <property type="evidence" value="ECO:0007669"/>
    <property type="project" value="InterPro"/>
</dbReference>
<feature type="domain" description="HTH marR-type" evidence="4">
    <location>
        <begin position="3"/>
        <end position="145"/>
    </location>
</feature>
<dbReference type="EMBL" id="PDOE01000004">
    <property type="protein sequence ID" value="RKL67100.1"/>
    <property type="molecule type" value="Genomic_DNA"/>
</dbReference>
<dbReference type="AlphaFoldDB" id="A0A3A9K8E6"/>
<evidence type="ECO:0000259" key="4">
    <source>
        <dbReference type="PROSITE" id="PS50995"/>
    </source>
</evidence>
<accession>A0A3A9K8E6</accession>
<keyword evidence="1" id="KW-0805">Transcription regulation</keyword>
<dbReference type="OrthoDB" id="2355600at2"/>
<dbReference type="PANTHER" id="PTHR42756">
    <property type="entry name" value="TRANSCRIPTIONAL REGULATOR, MARR"/>
    <property type="match status" value="1"/>
</dbReference>
<dbReference type="InterPro" id="IPR036388">
    <property type="entry name" value="WH-like_DNA-bd_sf"/>
</dbReference>
<evidence type="ECO:0000256" key="3">
    <source>
        <dbReference type="ARBA" id="ARBA00023163"/>
    </source>
</evidence>
<reference evidence="5 6" key="1">
    <citation type="submission" date="2017-10" db="EMBL/GenBank/DDBJ databases">
        <title>Bacillus sp. nov., a halophilic bacterium isolated from a Keqin Lake.</title>
        <authorList>
            <person name="Wang H."/>
        </authorList>
    </citation>
    <scope>NUCLEOTIDE SEQUENCE [LARGE SCALE GENOMIC DNA]</scope>
    <source>
        <strain evidence="5 6">KCTC 13187</strain>
    </source>
</reference>
<evidence type="ECO:0000313" key="5">
    <source>
        <dbReference type="EMBL" id="RKL67100.1"/>
    </source>
</evidence>
<keyword evidence="6" id="KW-1185">Reference proteome</keyword>
<name>A0A3A9K8E6_9BACI</name>